<evidence type="ECO:0000313" key="2">
    <source>
        <dbReference type="Proteomes" id="UP000238836"/>
    </source>
</evidence>
<dbReference type="EMBL" id="PVTZ01000002">
    <property type="protein sequence ID" value="PRZ16301.1"/>
    <property type="molecule type" value="Genomic_DNA"/>
</dbReference>
<reference evidence="1 2" key="1">
    <citation type="submission" date="2018-03" db="EMBL/GenBank/DDBJ databases">
        <title>Genomic Encyclopedia of Archaeal and Bacterial Type Strains, Phase II (KMG-II): from individual species to whole genera.</title>
        <authorList>
            <person name="Goeker M."/>
        </authorList>
    </citation>
    <scope>NUCLEOTIDE SEQUENCE [LARGE SCALE GENOMIC DNA]</scope>
    <source>
        <strain evidence="1 2">RHA1</strain>
    </source>
</reference>
<evidence type="ECO:0000313" key="1">
    <source>
        <dbReference type="EMBL" id="PRZ16301.1"/>
    </source>
</evidence>
<name>A0ABX5ERF8_9BACL</name>
<gene>
    <name evidence="1" type="ORF">CLV36_1025</name>
</gene>
<accession>A0ABX5ERF8</accession>
<comment type="caution">
    <text evidence="1">The sequence shown here is derived from an EMBL/GenBank/DDBJ whole genome shotgun (WGS) entry which is preliminary data.</text>
</comment>
<organism evidence="1 2">
    <name type="scientific">Laceyella sediminis</name>
    <dbReference type="NCBI Taxonomy" id="573074"/>
    <lineage>
        <taxon>Bacteria</taxon>
        <taxon>Bacillati</taxon>
        <taxon>Bacillota</taxon>
        <taxon>Bacilli</taxon>
        <taxon>Bacillales</taxon>
        <taxon>Thermoactinomycetaceae</taxon>
        <taxon>Laceyella</taxon>
    </lineage>
</organism>
<keyword evidence="2" id="KW-1185">Reference proteome</keyword>
<protein>
    <submittedName>
        <fullName evidence="1">Uncharacterized protein</fullName>
    </submittedName>
</protein>
<sequence>MGSSFLGKLLNPFDANFFSVVFDRLFNSSPHKPYQKTPSQPPSLCTSASACSLFLSKNYSLNDGPCQPIQESTITQHLVFLQIVDEKVLQQNGTHFGIPENRDPGTSCLTINFCRVPMWPKAVAFEIKQYLVNCFLDLLDPSRCILGHKGLKATATCIAMQKQEKIRIFIIRISDPFAESFRRPRI</sequence>
<dbReference type="Proteomes" id="UP000238836">
    <property type="component" value="Unassembled WGS sequence"/>
</dbReference>
<proteinExistence type="predicted"/>